<keyword evidence="2" id="KW-1185">Reference proteome</keyword>
<dbReference type="EMBL" id="VIGB01000003">
    <property type="protein sequence ID" value="TQF05685.1"/>
    <property type="molecule type" value="Genomic_DNA"/>
</dbReference>
<name>A0A540W9J5_9ACTN</name>
<dbReference type="OrthoDB" id="3431977at2"/>
<dbReference type="RefSeq" id="WP_141636156.1">
    <property type="nucleotide sequence ID" value="NZ_VIGB01000003.1"/>
</dbReference>
<evidence type="ECO:0000313" key="1">
    <source>
        <dbReference type="EMBL" id="TQF05685.1"/>
    </source>
</evidence>
<evidence type="ECO:0000313" key="2">
    <source>
        <dbReference type="Proteomes" id="UP000319103"/>
    </source>
</evidence>
<comment type="caution">
    <text evidence="1">The sequence shown here is derived from an EMBL/GenBank/DDBJ whole genome shotgun (WGS) entry which is preliminary data.</text>
</comment>
<organism evidence="1 2">
    <name type="scientific">Kitasatospora acidiphila</name>
    <dbReference type="NCBI Taxonomy" id="2567942"/>
    <lineage>
        <taxon>Bacteria</taxon>
        <taxon>Bacillati</taxon>
        <taxon>Actinomycetota</taxon>
        <taxon>Actinomycetes</taxon>
        <taxon>Kitasatosporales</taxon>
        <taxon>Streptomycetaceae</taxon>
        <taxon>Kitasatospora</taxon>
    </lineage>
</organism>
<dbReference type="Proteomes" id="UP000319103">
    <property type="component" value="Unassembled WGS sequence"/>
</dbReference>
<protein>
    <recommendedName>
        <fullName evidence="3">Type II toxin-antitoxin system RelE/ParE family toxin</fullName>
    </recommendedName>
</protein>
<sequence>MSDWTWEYLPDAQYVVGGLPEAVVEEVESIAAELAVLNSMTYPEGRDFQGTGPGMRKVVRAHLMVCYTTFPRDEAIYIVQVTHLR</sequence>
<evidence type="ECO:0008006" key="3">
    <source>
        <dbReference type="Google" id="ProtNLM"/>
    </source>
</evidence>
<reference evidence="1 2" key="1">
    <citation type="submission" date="2019-06" db="EMBL/GenBank/DDBJ databases">
        <title>Description of Kitasatospora acidophila sp. nov. isolated from pine grove soil, and reclassification of Streptomyces novaecaesareae to Kitasatospora novaeceasareae comb. nov.</title>
        <authorList>
            <person name="Kim M.J."/>
        </authorList>
    </citation>
    <scope>NUCLEOTIDE SEQUENCE [LARGE SCALE GENOMIC DNA]</scope>
    <source>
        <strain evidence="1 2">MMS16-CNU292</strain>
    </source>
</reference>
<gene>
    <name evidence="1" type="ORF">E6W39_30000</name>
</gene>
<accession>A0A540W9J5</accession>
<proteinExistence type="predicted"/>
<dbReference type="AlphaFoldDB" id="A0A540W9J5"/>